<organism evidence="3 4">
    <name type="scientific">Antricoccus suffuscus</name>
    <dbReference type="NCBI Taxonomy" id="1629062"/>
    <lineage>
        <taxon>Bacteria</taxon>
        <taxon>Bacillati</taxon>
        <taxon>Actinomycetota</taxon>
        <taxon>Actinomycetes</taxon>
        <taxon>Geodermatophilales</taxon>
        <taxon>Antricoccaceae</taxon>
        <taxon>Antricoccus</taxon>
    </lineage>
</organism>
<keyword evidence="2" id="KW-0472">Membrane</keyword>
<dbReference type="OrthoDB" id="5176722at2"/>
<dbReference type="EMBL" id="PVUE01000007">
    <property type="protein sequence ID" value="PRZ41933.1"/>
    <property type="molecule type" value="Genomic_DNA"/>
</dbReference>
<keyword evidence="4" id="KW-1185">Reference proteome</keyword>
<dbReference type="Proteomes" id="UP000237752">
    <property type="component" value="Unassembled WGS sequence"/>
</dbReference>
<sequence>MTTPPGGNNPGPWNDPNRHQQFGPPSGGFPVQGPPSGGYPVQGPPSSGYPVQGPPSGGYPAPGPQAGFNQPMYGQQTTMFNEPPKKKRSNKGLWIGAGAVVVVAAVVASYFVFIKFGGINDDKGEVANAKSFLSSTEKTWRDGLPKDGINTSKDAGCFYVLNKDDKISGQVACGPARRSSTEAGKVWDVYPFKTSTNSGKQRAGDLGKVKVSQGKPVGTLVTAAGDEPADDGKDLKEPPLPEADSHGVWSDKVKLDDKAKGDSVKLDDTSALIFPGVEMTVSNVVEYKSAAIDGKLSQPAKDEKFLAVTFSQDSGSVSGSTAPALGFDLDDKIYKSDVVLSGYDPEMTVLVSVPKKGESALVLDADGHQQSIDLATGKRVANPNFDIFYQPESTVSPASALTYPQVPVADGLTASMDATVNSATLSGYDDKLGWPDEGKSWLTVEVGQSVTLYSASGNSGYTSYTLDCTSSTIDGGVTPSSCDPVGGGVYSMVFAAPIGTKQFTVTFNAAITATAAGLPDLTFSFTGQSAAITLP</sequence>
<feature type="compositionally biased region" description="Low complexity" evidence="1">
    <location>
        <begin position="1"/>
        <end position="15"/>
    </location>
</feature>
<feature type="region of interest" description="Disordered" evidence="1">
    <location>
        <begin position="222"/>
        <end position="248"/>
    </location>
</feature>
<evidence type="ECO:0000256" key="1">
    <source>
        <dbReference type="SAM" id="MobiDB-lite"/>
    </source>
</evidence>
<reference evidence="3 4" key="1">
    <citation type="submission" date="2018-03" db="EMBL/GenBank/DDBJ databases">
        <title>Genomic Encyclopedia of Archaeal and Bacterial Type Strains, Phase II (KMG-II): from individual species to whole genera.</title>
        <authorList>
            <person name="Goeker M."/>
        </authorList>
    </citation>
    <scope>NUCLEOTIDE SEQUENCE [LARGE SCALE GENOMIC DNA]</scope>
    <source>
        <strain evidence="3 4">DSM 100065</strain>
    </source>
</reference>
<name>A0A2T1A004_9ACTN</name>
<dbReference type="AlphaFoldDB" id="A0A2T1A004"/>
<comment type="caution">
    <text evidence="3">The sequence shown here is derived from an EMBL/GenBank/DDBJ whole genome shotgun (WGS) entry which is preliminary data.</text>
</comment>
<gene>
    <name evidence="3" type="ORF">CLV47_10760</name>
</gene>
<accession>A0A2T1A004</accession>
<keyword evidence="2" id="KW-0812">Transmembrane</keyword>
<feature type="region of interest" description="Disordered" evidence="1">
    <location>
        <begin position="1"/>
        <end position="76"/>
    </location>
</feature>
<protein>
    <submittedName>
        <fullName evidence="3">Uncharacterized protein</fullName>
    </submittedName>
</protein>
<proteinExistence type="predicted"/>
<evidence type="ECO:0000256" key="2">
    <source>
        <dbReference type="SAM" id="Phobius"/>
    </source>
</evidence>
<dbReference type="RefSeq" id="WP_146135348.1">
    <property type="nucleotide sequence ID" value="NZ_PVUE01000007.1"/>
</dbReference>
<feature type="compositionally biased region" description="Basic and acidic residues" evidence="1">
    <location>
        <begin position="230"/>
        <end position="248"/>
    </location>
</feature>
<evidence type="ECO:0000313" key="3">
    <source>
        <dbReference type="EMBL" id="PRZ41933.1"/>
    </source>
</evidence>
<keyword evidence="2" id="KW-1133">Transmembrane helix</keyword>
<feature type="transmembrane region" description="Helical" evidence="2">
    <location>
        <begin position="93"/>
        <end position="113"/>
    </location>
</feature>
<evidence type="ECO:0000313" key="4">
    <source>
        <dbReference type="Proteomes" id="UP000237752"/>
    </source>
</evidence>